<comment type="caution">
    <text evidence="4">The sequence shown here is derived from an EMBL/GenBank/DDBJ whole genome shotgun (WGS) entry which is preliminary data.</text>
</comment>
<dbReference type="Pfam" id="PF00128">
    <property type="entry name" value="Alpha-amylase"/>
    <property type="match status" value="1"/>
</dbReference>
<dbReference type="PANTHER" id="PTHR10357:SF210">
    <property type="entry name" value="MALTODEXTRIN GLUCOSIDASE"/>
    <property type="match status" value="1"/>
</dbReference>
<dbReference type="InterPro" id="IPR006047">
    <property type="entry name" value="GH13_cat_dom"/>
</dbReference>
<evidence type="ECO:0000259" key="3">
    <source>
        <dbReference type="Pfam" id="PF00128"/>
    </source>
</evidence>
<name>A0A645AL03_9ZZZZ</name>
<proteinExistence type="predicted"/>
<gene>
    <name evidence="4" type="primary">nplT_2</name>
    <name evidence="4" type="ORF">SDC9_100682</name>
</gene>
<evidence type="ECO:0000313" key="4">
    <source>
        <dbReference type="EMBL" id="MPM53912.1"/>
    </source>
</evidence>
<reference evidence="4" key="1">
    <citation type="submission" date="2019-08" db="EMBL/GenBank/DDBJ databases">
        <authorList>
            <person name="Kucharzyk K."/>
            <person name="Murdoch R.W."/>
            <person name="Higgins S."/>
            <person name="Loffler F."/>
        </authorList>
    </citation>
    <scope>NUCLEOTIDE SEQUENCE</scope>
</reference>
<dbReference type="SUPFAM" id="SSF51445">
    <property type="entry name" value="(Trans)glycosidases"/>
    <property type="match status" value="1"/>
</dbReference>
<dbReference type="Gene3D" id="3.20.20.80">
    <property type="entry name" value="Glycosidases"/>
    <property type="match status" value="1"/>
</dbReference>
<accession>A0A645AL03</accession>
<dbReference type="Gene3D" id="2.60.40.1180">
    <property type="entry name" value="Golgi alpha-mannosidase II"/>
    <property type="match status" value="1"/>
</dbReference>
<dbReference type="InterPro" id="IPR013780">
    <property type="entry name" value="Glyco_hydro_b"/>
</dbReference>
<keyword evidence="1 4" id="KW-0378">Hydrolase</keyword>
<dbReference type="EC" id="3.2.1.135" evidence="4"/>
<keyword evidence="2 4" id="KW-0326">Glycosidase</keyword>
<dbReference type="EMBL" id="VSSQ01014558">
    <property type="protein sequence ID" value="MPM53912.1"/>
    <property type="molecule type" value="Genomic_DNA"/>
</dbReference>
<feature type="domain" description="Glycosyl hydrolase family 13 catalytic" evidence="3">
    <location>
        <begin position="3"/>
        <end position="114"/>
    </location>
</feature>
<protein>
    <submittedName>
        <fullName evidence="4">Neopullulanase</fullName>
        <ecNumber evidence="4">3.2.1.135</ecNumber>
    </submittedName>
</protein>
<evidence type="ECO:0000256" key="2">
    <source>
        <dbReference type="ARBA" id="ARBA00023295"/>
    </source>
</evidence>
<evidence type="ECO:0000256" key="1">
    <source>
        <dbReference type="ARBA" id="ARBA00022801"/>
    </source>
</evidence>
<dbReference type="GO" id="GO:0031216">
    <property type="term" value="F:neopullulanase activity"/>
    <property type="evidence" value="ECO:0007669"/>
    <property type="project" value="UniProtKB-EC"/>
</dbReference>
<dbReference type="InterPro" id="IPR017853">
    <property type="entry name" value="GH"/>
</dbReference>
<sequence length="219" mass="24037">MRGDVYDGVTNYRLRDILLDYVHTTVLDAEDFGYELTTLLAAHGGAAPAMLNLLDSHDTTRILTTLKGDADKLRILLTLQMTLPGAPMIYYGDEVGLLGETDPDCRRTFPWDETQWNARVTVFTRELIALRHAYPALRHGSPEVLGFFNGVLAYRMAAEGDEAIVVVNPREAIAHLDLPLTSASTNWQQFDGGQRYSVSGGALHLPLVPACSAQVLLPG</sequence>
<dbReference type="GO" id="GO:0005975">
    <property type="term" value="P:carbohydrate metabolic process"/>
    <property type="evidence" value="ECO:0007669"/>
    <property type="project" value="InterPro"/>
</dbReference>
<dbReference type="SUPFAM" id="SSF51011">
    <property type="entry name" value="Glycosyl hydrolase domain"/>
    <property type="match status" value="1"/>
</dbReference>
<organism evidence="4">
    <name type="scientific">bioreactor metagenome</name>
    <dbReference type="NCBI Taxonomy" id="1076179"/>
    <lineage>
        <taxon>unclassified sequences</taxon>
        <taxon>metagenomes</taxon>
        <taxon>ecological metagenomes</taxon>
    </lineage>
</organism>
<dbReference type="AlphaFoldDB" id="A0A645AL03"/>
<dbReference type="PANTHER" id="PTHR10357">
    <property type="entry name" value="ALPHA-AMYLASE FAMILY MEMBER"/>
    <property type="match status" value="1"/>
</dbReference>